<dbReference type="WBParaSite" id="L893_g22739.t1">
    <property type="protein sequence ID" value="L893_g22739.t1"/>
    <property type="gene ID" value="L893_g22739"/>
</dbReference>
<keyword evidence="2" id="KW-1185">Reference proteome</keyword>
<evidence type="ECO:0000313" key="2">
    <source>
        <dbReference type="Proteomes" id="UP000095287"/>
    </source>
</evidence>
<dbReference type="AlphaFoldDB" id="A0A1I7Z598"/>
<proteinExistence type="predicted"/>
<evidence type="ECO:0000313" key="3">
    <source>
        <dbReference type="WBParaSite" id="L893_g22739.t1"/>
    </source>
</evidence>
<accession>A0A1I7Z598</accession>
<organism evidence="2 3">
    <name type="scientific">Steinernema glaseri</name>
    <dbReference type="NCBI Taxonomy" id="37863"/>
    <lineage>
        <taxon>Eukaryota</taxon>
        <taxon>Metazoa</taxon>
        <taxon>Ecdysozoa</taxon>
        <taxon>Nematoda</taxon>
        <taxon>Chromadorea</taxon>
        <taxon>Rhabditida</taxon>
        <taxon>Tylenchina</taxon>
        <taxon>Panagrolaimomorpha</taxon>
        <taxon>Strongyloidoidea</taxon>
        <taxon>Steinernematidae</taxon>
        <taxon>Steinernema</taxon>
    </lineage>
</organism>
<name>A0A1I7Z598_9BILA</name>
<reference evidence="3" key="1">
    <citation type="submission" date="2016-11" db="UniProtKB">
        <authorList>
            <consortium name="WormBaseParasite"/>
        </authorList>
    </citation>
    <scope>IDENTIFICATION</scope>
</reference>
<sequence length="124" mass="13127">MGGLGCDNMTAVLVCLMQNESNEEFSARCARLAAAPVLDNVQNGVGDDADEIIDNIVENATLVTGAPAAVTVHESGDEQFLTPQPSPNDYDAKQTFNDQIAEAEAADEDEVQPPTHFSVETDSS</sequence>
<evidence type="ECO:0000256" key="1">
    <source>
        <dbReference type="SAM" id="MobiDB-lite"/>
    </source>
</evidence>
<protein>
    <submittedName>
        <fullName evidence="3">Kinesin motor domain-containing protein</fullName>
    </submittedName>
</protein>
<feature type="region of interest" description="Disordered" evidence="1">
    <location>
        <begin position="105"/>
        <end position="124"/>
    </location>
</feature>
<dbReference type="Proteomes" id="UP000095287">
    <property type="component" value="Unplaced"/>
</dbReference>